<name>A0A1E1L8R5_9HELO</name>
<dbReference type="AlphaFoldDB" id="A0A1E1L8R5"/>
<dbReference type="GO" id="GO:0016020">
    <property type="term" value="C:membrane"/>
    <property type="evidence" value="ECO:0007669"/>
    <property type="project" value="InterPro"/>
</dbReference>
<dbReference type="GO" id="GO:0140625">
    <property type="term" value="F:opioid growth factor receptor activity"/>
    <property type="evidence" value="ECO:0007669"/>
    <property type="project" value="InterPro"/>
</dbReference>
<comment type="similarity">
    <text evidence="1">Belongs to the opioid growth factor receptor family.</text>
</comment>
<dbReference type="EMBL" id="FJUX01000090">
    <property type="protein sequence ID" value="CZT06887.1"/>
    <property type="molecule type" value="Genomic_DNA"/>
</dbReference>
<keyword evidence="5" id="KW-1185">Reference proteome</keyword>
<organism evidence="4 5">
    <name type="scientific">Rhynchosporium agropyri</name>
    <dbReference type="NCBI Taxonomy" id="914238"/>
    <lineage>
        <taxon>Eukaryota</taxon>
        <taxon>Fungi</taxon>
        <taxon>Dikarya</taxon>
        <taxon>Ascomycota</taxon>
        <taxon>Pezizomycotina</taxon>
        <taxon>Leotiomycetes</taxon>
        <taxon>Helotiales</taxon>
        <taxon>Ploettnerulaceae</taxon>
        <taxon>Rhynchosporium</taxon>
    </lineage>
</organism>
<reference evidence="5" key="1">
    <citation type="submission" date="2016-03" db="EMBL/GenBank/DDBJ databases">
        <authorList>
            <person name="Guldener U."/>
        </authorList>
    </citation>
    <scope>NUCLEOTIDE SEQUENCE [LARGE SCALE GENOMIC DNA]</scope>
    <source>
        <strain evidence="5">04CH-RAC-A.6.1</strain>
    </source>
</reference>
<dbReference type="InterPro" id="IPR006757">
    <property type="entry name" value="OGF_rcpt"/>
</dbReference>
<evidence type="ECO:0000256" key="1">
    <source>
        <dbReference type="ARBA" id="ARBA00010365"/>
    </source>
</evidence>
<gene>
    <name evidence="4" type="ORF">RAG0_12498</name>
</gene>
<sequence>MSLIVNFYEGKDADHRGRCLSDILQWNANKLESAHDYIQIVFPLPEQSGVQWSAPVINRQVFDAFRARPDLRDRLRDSFKKILWFYGFELVEKDNTYMVQKGLNWDAHRKHWDVSFDHNHLRITRIIRCLRVLGLEHEAQSFYDALESSAQRISSRSHEYWRRASSRTLNLRPDLEDDDIDGDNDLSIGPKFLREYEELQKLIADSEKPEGSVDTDKAAEKYVEDKKGDEGDRVAEGNLDTDLETKEV</sequence>
<evidence type="ECO:0000313" key="5">
    <source>
        <dbReference type="Proteomes" id="UP000178912"/>
    </source>
</evidence>
<dbReference type="Pfam" id="PF04664">
    <property type="entry name" value="OGFr_N"/>
    <property type="match status" value="1"/>
</dbReference>
<dbReference type="OrthoDB" id="9030204at2759"/>
<proteinExistence type="inferred from homology"/>
<protein>
    <recommendedName>
        <fullName evidence="3">Opioid growth factor receptor (OGFr) conserved domain-containing protein</fullName>
    </recommendedName>
</protein>
<evidence type="ECO:0000313" key="4">
    <source>
        <dbReference type="EMBL" id="CZT06887.1"/>
    </source>
</evidence>
<feature type="domain" description="Opioid growth factor receptor (OGFr) conserved" evidence="3">
    <location>
        <begin position="27"/>
        <end position="138"/>
    </location>
</feature>
<feature type="compositionally biased region" description="Basic and acidic residues" evidence="2">
    <location>
        <begin position="204"/>
        <end position="235"/>
    </location>
</feature>
<accession>A0A1E1L8R5</accession>
<dbReference type="InterPro" id="IPR039574">
    <property type="entry name" value="OGFr"/>
</dbReference>
<dbReference type="PANTHER" id="PTHR14015:SF2">
    <property type="entry name" value="OPIOID GROWTH FACTOR RECEPTOR (OGFR) CONSERVED DOMAIN-CONTAINING PROTEIN"/>
    <property type="match status" value="1"/>
</dbReference>
<dbReference type="PANTHER" id="PTHR14015">
    <property type="entry name" value="OPIOID GROWTH FACTOR RECEPTOR OGFR ZETA-TYPE OPIOID RECEPTOR"/>
    <property type="match status" value="1"/>
</dbReference>
<evidence type="ECO:0000259" key="3">
    <source>
        <dbReference type="Pfam" id="PF04664"/>
    </source>
</evidence>
<dbReference type="Proteomes" id="UP000178912">
    <property type="component" value="Unassembled WGS sequence"/>
</dbReference>
<feature type="region of interest" description="Disordered" evidence="2">
    <location>
        <begin position="204"/>
        <end position="248"/>
    </location>
</feature>
<evidence type="ECO:0000256" key="2">
    <source>
        <dbReference type="SAM" id="MobiDB-lite"/>
    </source>
</evidence>